<keyword evidence="2" id="KW-0418">Kinase</keyword>
<name>A0ABR1QCA7_9PEZI</name>
<dbReference type="PANTHER" id="PTHR44167:SF24">
    <property type="entry name" value="SERINE_THREONINE-PROTEIN KINASE CHK2"/>
    <property type="match status" value="1"/>
</dbReference>
<feature type="domain" description="Protein kinase" evidence="1">
    <location>
        <begin position="173"/>
        <end position="514"/>
    </location>
</feature>
<dbReference type="SUPFAM" id="SSF50978">
    <property type="entry name" value="WD40 repeat-like"/>
    <property type="match status" value="1"/>
</dbReference>
<dbReference type="EMBL" id="JAQQWE010000005">
    <property type="protein sequence ID" value="KAK7951619.1"/>
    <property type="molecule type" value="Genomic_DNA"/>
</dbReference>
<dbReference type="InterPro" id="IPR008271">
    <property type="entry name" value="Ser/Thr_kinase_AS"/>
</dbReference>
<dbReference type="InterPro" id="IPR000719">
    <property type="entry name" value="Prot_kinase_dom"/>
</dbReference>
<gene>
    <name evidence="2" type="ORF">PG986_007347</name>
</gene>
<dbReference type="PROSITE" id="PS00108">
    <property type="entry name" value="PROTEIN_KINASE_ST"/>
    <property type="match status" value="1"/>
</dbReference>
<dbReference type="InterPro" id="IPR011009">
    <property type="entry name" value="Kinase-like_dom_sf"/>
</dbReference>
<dbReference type="Proteomes" id="UP001391051">
    <property type="component" value="Unassembled WGS sequence"/>
</dbReference>
<evidence type="ECO:0000313" key="3">
    <source>
        <dbReference type="Proteomes" id="UP001391051"/>
    </source>
</evidence>
<dbReference type="SUPFAM" id="SSF56112">
    <property type="entry name" value="Protein kinase-like (PK-like)"/>
    <property type="match status" value="1"/>
</dbReference>
<keyword evidence="3" id="KW-1185">Reference proteome</keyword>
<reference evidence="2 3" key="1">
    <citation type="submission" date="2023-01" db="EMBL/GenBank/DDBJ databases">
        <title>Analysis of 21 Apiospora genomes using comparative genomics revels a genus with tremendous synthesis potential of carbohydrate active enzymes and secondary metabolites.</title>
        <authorList>
            <person name="Sorensen T."/>
        </authorList>
    </citation>
    <scope>NUCLEOTIDE SEQUENCE [LARGE SCALE GENOMIC DNA]</scope>
    <source>
        <strain evidence="2 3">CBS 24483</strain>
    </source>
</reference>
<accession>A0ABR1QCA7</accession>
<dbReference type="SMART" id="SM00220">
    <property type="entry name" value="S_TKc"/>
    <property type="match status" value="1"/>
</dbReference>
<organism evidence="2 3">
    <name type="scientific">Apiospora aurea</name>
    <dbReference type="NCBI Taxonomy" id="335848"/>
    <lineage>
        <taxon>Eukaryota</taxon>
        <taxon>Fungi</taxon>
        <taxon>Dikarya</taxon>
        <taxon>Ascomycota</taxon>
        <taxon>Pezizomycotina</taxon>
        <taxon>Sordariomycetes</taxon>
        <taxon>Xylariomycetidae</taxon>
        <taxon>Amphisphaeriales</taxon>
        <taxon>Apiosporaceae</taxon>
        <taxon>Apiospora</taxon>
    </lineage>
</organism>
<dbReference type="InterPro" id="IPR036322">
    <property type="entry name" value="WD40_repeat_dom_sf"/>
</dbReference>
<keyword evidence="2" id="KW-0808">Transferase</keyword>
<dbReference type="Gene3D" id="1.10.510.10">
    <property type="entry name" value="Transferase(Phosphotransferase) domain 1"/>
    <property type="match status" value="1"/>
</dbReference>
<dbReference type="GO" id="GO:0004674">
    <property type="term" value="F:protein serine/threonine kinase activity"/>
    <property type="evidence" value="ECO:0007669"/>
    <property type="project" value="UniProtKB-KW"/>
</dbReference>
<dbReference type="RefSeq" id="XP_066699681.1">
    <property type="nucleotide sequence ID" value="XM_066843569.1"/>
</dbReference>
<protein>
    <submittedName>
        <fullName evidence="2">Serine/threonine protein kinase</fullName>
    </submittedName>
</protein>
<comment type="caution">
    <text evidence="2">The sequence shown here is derived from an EMBL/GenBank/DDBJ whole genome shotgun (WGS) entry which is preliminary data.</text>
</comment>
<dbReference type="PROSITE" id="PS50011">
    <property type="entry name" value="PROTEIN_KINASE_DOM"/>
    <property type="match status" value="1"/>
</dbReference>
<proteinExistence type="predicted"/>
<keyword evidence="2" id="KW-0723">Serine/threonine-protein kinase</keyword>
<evidence type="ECO:0000259" key="1">
    <source>
        <dbReference type="PROSITE" id="PS50011"/>
    </source>
</evidence>
<evidence type="ECO:0000313" key="2">
    <source>
        <dbReference type="EMBL" id="KAK7951619.1"/>
    </source>
</evidence>
<dbReference type="PANTHER" id="PTHR44167">
    <property type="entry name" value="OVARIAN-SPECIFIC SERINE/THREONINE-PROTEIN KINASE LOK-RELATED"/>
    <property type="match status" value="1"/>
</dbReference>
<dbReference type="GeneID" id="92076631"/>
<sequence>MSSSNYSDLCKTIYKQLLHKLERRDEETLRFAVSGTAAGVLHYDNLVRLFSSLAPSQHSAEVEFGISAHEFASRVEDRKLHEFLAILIFASCDVDAARKFTAKLVATGDWPRRDRQGRALGTLPADRGDCEGLFGDIATADQFLKNQAYFCTVVLLEKEQNIFEKHDGRRYPYLEETWLSEGAFGKVFAVKIAKGHFVNSREGMVNDKPRSMARKDYILRPDIKASDEANVMKIILGSSARGHPNILENLGSLEVGDTYSLFMPLAICDLKEYMMKVNPHSPTTSTAKADLIRSAEGLAEGLAYLHNDIRTPDLQQVVCYHMDLKPANILVFRENIDGEDRDIWKLSDFGMSRVKIKHGDRGEEPERMFDRRFIRRKPAGVSVSATINRRGEGTYLAPESTMAKKRMRTESDVWRDVLTRKAWKRSLGCIISIIFTYLDAGYQGVEEFSEFRVSQPGAKDMDRFFCSSTSFTRTQTNPAVRKWHAKLIRQAFARSTEEGDVFKGVLDYLEKSVLVVDQGERRNASTAKEVASKLKYAYDHLRTARPLAGHGSEAGNIAQQNLPTQRSRMKPFAKYFRRPSPQNPMQDYRIQQWTVPTFRAFKGCAVSRDGTLVAYYTDTMIALFTSESLSHTSTSDIDLSGAEYVLEDKECFWQCISLTSRYLIASTTKPNFDCYIFDLRRGPSVDVSLEHVSRVSLHISEIQKVAISDNSNWLACIVRHEEGEREPGSLLYSDISTLVDFAKRRRESASDTASSGADSSNEEPWRFVRLDFPAADVTHLSFSNQNEVYIVIQPELTVKTREHKIPVLCFSPEKRTLGTLIIQSQLSGSRQWHRQIVHHILPLHIEENCAIITREKHLHIRSVRHNDNSRDVQIMVKGYRFVKVLTSWQDDKIFALGTQSANNKMILMEFGIPRPGEDVEVATLTALHGLSYGEEFAATLSRQAEERYIIISTLRGTIYKVALPG</sequence>
<dbReference type="Pfam" id="PF00069">
    <property type="entry name" value="Pkinase"/>
    <property type="match status" value="1"/>
</dbReference>